<proteinExistence type="predicted"/>
<dbReference type="Proteomes" id="UP001610563">
    <property type="component" value="Unassembled WGS sequence"/>
</dbReference>
<evidence type="ECO:0000313" key="3">
    <source>
        <dbReference type="Proteomes" id="UP001610563"/>
    </source>
</evidence>
<reference evidence="2 3" key="1">
    <citation type="submission" date="2024-07" db="EMBL/GenBank/DDBJ databases">
        <title>Section-level genome sequencing and comparative genomics of Aspergillus sections Usti and Cavernicolus.</title>
        <authorList>
            <consortium name="Lawrence Berkeley National Laboratory"/>
            <person name="Nybo J.L."/>
            <person name="Vesth T.C."/>
            <person name="Theobald S."/>
            <person name="Frisvad J.C."/>
            <person name="Larsen T.O."/>
            <person name="Kjaerboelling I."/>
            <person name="Rothschild-Mancinelli K."/>
            <person name="Lyhne E.K."/>
            <person name="Kogle M.E."/>
            <person name="Barry K."/>
            <person name="Clum A."/>
            <person name="Na H."/>
            <person name="Ledsgaard L."/>
            <person name="Lin J."/>
            <person name="Lipzen A."/>
            <person name="Kuo A."/>
            <person name="Riley R."/>
            <person name="Mondo S."/>
            <person name="Labutti K."/>
            <person name="Haridas S."/>
            <person name="Pangalinan J."/>
            <person name="Salamov A.A."/>
            <person name="Simmons B.A."/>
            <person name="Magnuson J.K."/>
            <person name="Chen J."/>
            <person name="Drula E."/>
            <person name="Henrissat B."/>
            <person name="Wiebenga A."/>
            <person name="Lubbers R.J."/>
            <person name="Gomes A.C."/>
            <person name="Makela M.R."/>
            <person name="Stajich J."/>
            <person name="Grigoriev I.V."/>
            <person name="Mortensen U.H."/>
            <person name="De Vries R.P."/>
            <person name="Baker S.E."/>
            <person name="Andersen M.R."/>
        </authorList>
    </citation>
    <scope>NUCLEOTIDE SEQUENCE [LARGE SCALE GENOMIC DNA]</scope>
    <source>
        <strain evidence="2 3">CBS 209.92</strain>
    </source>
</reference>
<dbReference type="EMBL" id="JBFTWV010000032">
    <property type="protein sequence ID" value="KAL2795720.1"/>
    <property type="molecule type" value="Genomic_DNA"/>
</dbReference>
<protein>
    <submittedName>
        <fullName evidence="2">Uncharacterized protein</fullName>
    </submittedName>
</protein>
<organism evidence="2 3">
    <name type="scientific">Aspergillus keveii</name>
    <dbReference type="NCBI Taxonomy" id="714993"/>
    <lineage>
        <taxon>Eukaryota</taxon>
        <taxon>Fungi</taxon>
        <taxon>Dikarya</taxon>
        <taxon>Ascomycota</taxon>
        <taxon>Pezizomycotina</taxon>
        <taxon>Eurotiomycetes</taxon>
        <taxon>Eurotiomycetidae</taxon>
        <taxon>Eurotiales</taxon>
        <taxon>Aspergillaceae</taxon>
        <taxon>Aspergillus</taxon>
        <taxon>Aspergillus subgen. Nidulantes</taxon>
    </lineage>
</organism>
<gene>
    <name evidence="2" type="ORF">BJX66DRAFT_301190</name>
</gene>
<sequence length="96" mass="10486">MRSLQHLHKARRKIDFPRVFTGGGLVPSSPPTTLPSTPPSSTSISSITSSSSLSACRRTYFTILTFSVSMALASLRISSFLSFPAIHRSMLSRQRS</sequence>
<feature type="compositionally biased region" description="Pro residues" evidence="1">
    <location>
        <begin position="28"/>
        <end position="38"/>
    </location>
</feature>
<evidence type="ECO:0000313" key="2">
    <source>
        <dbReference type="EMBL" id="KAL2795720.1"/>
    </source>
</evidence>
<feature type="region of interest" description="Disordered" evidence="1">
    <location>
        <begin position="21"/>
        <end position="47"/>
    </location>
</feature>
<accession>A0ABR4GAW9</accession>
<name>A0ABR4GAW9_9EURO</name>
<keyword evidence="3" id="KW-1185">Reference proteome</keyword>
<comment type="caution">
    <text evidence="2">The sequence shown here is derived from an EMBL/GenBank/DDBJ whole genome shotgun (WGS) entry which is preliminary data.</text>
</comment>
<evidence type="ECO:0000256" key="1">
    <source>
        <dbReference type="SAM" id="MobiDB-lite"/>
    </source>
</evidence>